<proteinExistence type="predicted"/>
<feature type="compositionally biased region" description="Low complexity" evidence="1">
    <location>
        <begin position="77"/>
        <end position="86"/>
    </location>
</feature>
<protein>
    <submittedName>
        <fullName evidence="2">Uncharacterized protein</fullName>
    </submittedName>
</protein>
<dbReference type="Ensembl" id="ENSEBUT00000008753.1">
    <property type="protein sequence ID" value="ENSEBUP00000008256.1"/>
    <property type="gene ID" value="ENSEBUG00000005358.1"/>
</dbReference>
<feature type="region of interest" description="Disordered" evidence="1">
    <location>
        <begin position="51"/>
        <end position="86"/>
    </location>
</feature>
<accession>A0A8C4Q0T6</accession>
<evidence type="ECO:0000313" key="2">
    <source>
        <dbReference type="Ensembl" id="ENSEBUP00000008256.1"/>
    </source>
</evidence>
<reference evidence="2" key="2">
    <citation type="submission" date="2025-09" db="UniProtKB">
        <authorList>
            <consortium name="Ensembl"/>
        </authorList>
    </citation>
    <scope>IDENTIFICATION</scope>
</reference>
<evidence type="ECO:0000313" key="3">
    <source>
        <dbReference type="Proteomes" id="UP000694388"/>
    </source>
</evidence>
<reference evidence="2" key="1">
    <citation type="submission" date="2025-08" db="UniProtKB">
        <authorList>
            <consortium name="Ensembl"/>
        </authorList>
    </citation>
    <scope>IDENTIFICATION</scope>
</reference>
<evidence type="ECO:0000256" key="1">
    <source>
        <dbReference type="SAM" id="MobiDB-lite"/>
    </source>
</evidence>
<keyword evidence="3" id="KW-1185">Reference proteome</keyword>
<sequence length="203" mass="22565">MFGGYEDAEVFEDALYQGTSRSSSESDVDSEAEFNLYGLMHYAQDLGIYEKPEDSDKTEGSEQVKKQGHTSNDFTCSINSSQSSKKSPFMFHKPDIICLDSEDSSAIVIDSDTIVHAAKKKKPRREKRVAGDKGKCLKAGKRVQQSDVALELQSSDEDSSSVHSWMLLDDEYESDNKDIWLNVVSGGEFGISLLLLFLTSDVH</sequence>
<dbReference type="AlphaFoldDB" id="A0A8C4Q0T6"/>
<dbReference type="Proteomes" id="UP000694388">
    <property type="component" value="Unplaced"/>
</dbReference>
<organism evidence="2 3">
    <name type="scientific">Eptatretus burgeri</name>
    <name type="common">Inshore hagfish</name>
    <dbReference type="NCBI Taxonomy" id="7764"/>
    <lineage>
        <taxon>Eukaryota</taxon>
        <taxon>Metazoa</taxon>
        <taxon>Chordata</taxon>
        <taxon>Craniata</taxon>
        <taxon>Vertebrata</taxon>
        <taxon>Cyclostomata</taxon>
        <taxon>Myxini</taxon>
        <taxon>Myxiniformes</taxon>
        <taxon>Myxinidae</taxon>
        <taxon>Eptatretinae</taxon>
        <taxon>Eptatretus</taxon>
    </lineage>
</organism>
<feature type="compositionally biased region" description="Basic and acidic residues" evidence="1">
    <location>
        <begin position="51"/>
        <end position="65"/>
    </location>
</feature>
<name>A0A8C4Q0T6_EPTBU</name>